<proteinExistence type="predicted"/>
<evidence type="ECO:0000313" key="2">
    <source>
        <dbReference type="EMBL" id="AIF01487.1"/>
    </source>
</evidence>
<reference evidence="2" key="1">
    <citation type="journal article" date="2014" name="Genome Biol. Evol.">
        <title>Pangenome evidence for extensive interdomain horizontal transfer affecting lineage core and shell genes in uncultured planktonic thaumarchaeota and euryarchaeota.</title>
        <authorList>
            <person name="Deschamps P."/>
            <person name="Zivanovic Y."/>
            <person name="Moreira D."/>
            <person name="Rodriguez-Valera F."/>
            <person name="Lopez-Garcia P."/>
        </authorList>
    </citation>
    <scope>NUCLEOTIDE SEQUENCE</scope>
</reference>
<organism evidence="2">
    <name type="scientific">uncultured marine group II/III euryarchaeote KM3_149_A03</name>
    <dbReference type="NCBI Taxonomy" id="1457884"/>
    <lineage>
        <taxon>Archaea</taxon>
        <taxon>Methanobacteriati</taxon>
        <taxon>Methanobacteriota</taxon>
        <taxon>environmental samples</taxon>
    </lineage>
</organism>
<feature type="region of interest" description="Disordered" evidence="1">
    <location>
        <begin position="80"/>
        <end position="100"/>
    </location>
</feature>
<name>A0A075GHV8_9EURY</name>
<dbReference type="AlphaFoldDB" id="A0A075GHV8"/>
<sequence>MQTCIVHLLGQPHIDAPTVRSEVDFLEQSLTQLRHDGSISNDAYLDAGAIEGGLAMLANLLDLGIPTSEVQEHLRQLHERAGRIHEAHPTLDGAVEARRR</sequence>
<accession>A0A075GHV8</accession>
<protein>
    <submittedName>
        <fullName evidence="2">Uncharacterized protein</fullName>
    </submittedName>
</protein>
<evidence type="ECO:0000256" key="1">
    <source>
        <dbReference type="SAM" id="MobiDB-lite"/>
    </source>
</evidence>
<dbReference type="EMBL" id="KF900622">
    <property type="protein sequence ID" value="AIF01487.1"/>
    <property type="molecule type" value="Genomic_DNA"/>
</dbReference>